<dbReference type="Proteomes" id="UP000248584">
    <property type="component" value="Unassembled WGS sequence"/>
</dbReference>
<sequence>MTQCQHDVFRSVDKKNQEYEIGSQILPVMGLFLSRFRESGTHQKQELIKLNGVR</sequence>
<keyword evidence="2" id="KW-1185">Reference proteome</keyword>
<protein>
    <submittedName>
        <fullName evidence="1">Uncharacterized protein</fullName>
    </submittedName>
</protein>
<dbReference type="EMBL" id="QKZR01000001">
    <property type="protein sequence ID" value="PZX43670.1"/>
    <property type="molecule type" value="Genomic_DNA"/>
</dbReference>
<proteinExistence type="predicted"/>
<reference evidence="1 2" key="1">
    <citation type="submission" date="2018-06" db="EMBL/GenBank/DDBJ databases">
        <title>Genomic Encyclopedia of Archaeal and Bacterial Type Strains, Phase II (KMG-II): from individual species to whole genera.</title>
        <authorList>
            <person name="Goeker M."/>
        </authorList>
    </citation>
    <scope>NUCLEOTIDE SEQUENCE [LARGE SCALE GENOMIC DNA]</scope>
    <source>
        <strain evidence="1 2">DSM 17205</strain>
    </source>
</reference>
<comment type="caution">
    <text evidence="1">The sequence shown here is derived from an EMBL/GenBank/DDBJ whole genome shotgun (WGS) entry which is preliminary data.</text>
</comment>
<gene>
    <name evidence="1" type="ORF">LX97_00672</name>
</gene>
<accession>A0ABX5Q0S8</accession>
<name>A0ABX5Q0S8_9FLAO</name>
<dbReference type="RefSeq" id="WP_015361491.1">
    <property type="nucleotide sequence ID" value="NZ_QKZR01000001.1"/>
</dbReference>
<organism evidence="1 2">
    <name type="scientific">Nonlabens dokdonensis</name>
    <dbReference type="NCBI Taxonomy" id="328515"/>
    <lineage>
        <taxon>Bacteria</taxon>
        <taxon>Pseudomonadati</taxon>
        <taxon>Bacteroidota</taxon>
        <taxon>Flavobacteriia</taxon>
        <taxon>Flavobacteriales</taxon>
        <taxon>Flavobacteriaceae</taxon>
        <taxon>Nonlabens</taxon>
    </lineage>
</organism>
<evidence type="ECO:0000313" key="1">
    <source>
        <dbReference type="EMBL" id="PZX43670.1"/>
    </source>
</evidence>
<evidence type="ECO:0000313" key="2">
    <source>
        <dbReference type="Proteomes" id="UP000248584"/>
    </source>
</evidence>